<evidence type="ECO:0000256" key="10">
    <source>
        <dbReference type="ARBA" id="ARBA00022728"/>
    </source>
</evidence>
<keyword evidence="12 18" id="KW-0227">DNA damage</keyword>
<feature type="compositionally biased region" description="Polar residues" evidence="19">
    <location>
        <begin position="133"/>
        <end position="145"/>
    </location>
</feature>
<comment type="subunit">
    <text evidence="18">Homotetramer.</text>
</comment>
<evidence type="ECO:0000256" key="12">
    <source>
        <dbReference type="ARBA" id="ARBA00022763"/>
    </source>
</evidence>
<dbReference type="GO" id="GO:0000398">
    <property type="term" value="P:mRNA splicing, via spliceosome"/>
    <property type="evidence" value="ECO:0007669"/>
    <property type="project" value="InterPro"/>
</dbReference>
<dbReference type="InterPro" id="IPR038959">
    <property type="entry name" value="Prp19"/>
</dbReference>
<feature type="repeat" description="WD" evidence="17">
    <location>
        <begin position="463"/>
        <end position="495"/>
    </location>
</feature>
<dbReference type="PANTHER" id="PTHR43995:SF1">
    <property type="entry name" value="PRE-MRNA-PROCESSING FACTOR 19"/>
    <property type="match status" value="1"/>
</dbReference>
<dbReference type="GO" id="GO:0005654">
    <property type="term" value="C:nucleoplasm"/>
    <property type="evidence" value="ECO:0007669"/>
    <property type="project" value="UniProtKB-SubCell"/>
</dbReference>
<dbReference type="AlphaFoldDB" id="A0A813HIU3"/>
<dbReference type="PROSITE" id="PS50082">
    <property type="entry name" value="WD_REPEATS_2"/>
    <property type="match status" value="5"/>
</dbReference>
<evidence type="ECO:0000256" key="17">
    <source>
        <dbReference type="PROSITE-ProRule" id="PRU00221"/>
    </source>
</evidence>
<keyword evidence="13 18" id="KW-0833">Ubl conjugation pathway</keyword>
<comment type="catalytic activity">
    <reaction evidence="1 18">
        <text>S-ubiquitinyl-[E2 ubiquitin-conjugating enzyme]-L-cysteine + [acceptor protein]-L-lysine = [E2 ubiquitin-conjugating enzyme]-L-cysteine + N(6)-ubiquitinyl-[acceptor protein]-L-lysine.</text>
        <dbReference type="EC" id="2.3.2.27"/>
    </reaction>
</comment>
<dbReference type="InterPro" id="IPR015943">
    <property type="entry name" value="WD40/YVTN_repeat-like_dom_sf"/>
</dbReference>
<dbReference type="Pfam" id="PF24814">
    <property type="entry name" value="WD40_Prp19"/>
    <property type="match status" value="1"/>
</dbReference>
<keyword evidence="23" id="KW-1185">Reference proteome</keyword>
<dbReference type="CDD" id="cd16656">
    <property type="entry name" value="RING-Ubox_PRP19"/>
    <property type="match status" value="1"/>
</dbReference>
<dbReference type="GO" id="GO:0061630">
    <property type="term" value="F:ubiquitin protein ligase activity"/>
    <property type="evidence" value="ECO:0007669"/>
    <property type="project" value="UniProtKB-UniRule"/>
</dbReference>
<dbReference type="SUPFAM" id="SSF50978">
    <property type="entry name" value="WD40 repeat-like"/>
    <property type="match status" value="1"/>
</dbReference>
<dbReference type="PROSITE" id="PS00678">
    <property type="entry name" value="WD_REPEATS_1"/>
    <property type="match status" value="2"/>
</dbReference>
<dbReference type="CDD" id="cd00200">
    <property type="entry name" value="WD40"/>
    <property type="match status" value="1"/>
</dbReference>
<comment type="function">
    <text evidence="18">Ubiquitin-protein ligase which is mainly involved pre-mRNA splicing and DNA repair. Required for pre-mRNA splicing as component of the spliceosome.</text>
</comment>
<dbReference type="EMBL" id="CAJNNV010031953">
    <property type="protein sequence ID" value="CAE8638409.1"/>
    <property type="molecule type" value="Genomic_DNA"/>
</dbReference>
<dbReference type="SMART" id="SM00320">
    <property type="entry name" value="WD40"/>
    <property type="match status" value="7"/>
</dbReference>
<dbReference type="InterPro" id="IPR019775">
    <property type="entry name" value="WD40_repeat_CS"/>
</dbReference>
<dbReference type="FunFam" id="3.30.40.10:FF:000027">
    <property type="entry name" value="Pre-mRNA-processing factor 19, putative"/>
    <property type="match status" value="1"/>
</dbReference>
<evidence type="ECO:0000256" key="14">
    <source>
        <dbReference type="ARBA" id="ARBA00023187"/>
    </source>
</evidence>
<feature type="domain" description="U-box" evidence="20">
    <location>
        <begin position="1"/>
        <end position="73"/>
    </location>
</feature>
<evidence type="ECO:0000313" key="22">
    <source>
        <dbReference type="EMBL" id="CAE8736753.1"/>
    </source>
</evidence>
<dbReference type="UniPathway" id="UPA00143"/>
<dbReference type="InterPro" id="IPR020472">
    <property type="entry name" value="WD40_PAC1"/>
</dbReference>
<reference evidence="21" key="1">
    <citation type="submission" date="2021-02" db="EMBL/GenBank/DDBJ databases">
        <authorList>
            <person name="Dougan E. K."/>
            <person name="Rhodes N."/>
            <person name="Thang M."/>
            <person name="Chan C."/>
        </authorList>
    </citation>
    <scope>NUCLEOTIDE SEQUENCE</scope>
</reference>
<dbReference type="OrthoDB" id="687049at2759"/>
<dbReference type="GO" id="GO:0070534">
    <property type="term" value="P:protein K63-linked ubiquitination"/>
    <property type="evidence" value="ECO:0007669"/>
    <property type="project" value="UniProtKB-UniRule"/>
</dbReference>
<dbReference type="SMART" id="SM00504">
    <property type="entry name" value="Ubox"/>
    <property type="match status" value="1"/>
</dbReference>
<dbReference type="InterPro" id="IPR003613">
    <property type="entry name" value="Ubox_domain"/>
</dbReference>
<dbReference type="EMBL" id="CAJNNW010036691">
    <property type="protein sequence ID" value="CAE8736753.1"/>
    <property type="molecule type" value="Genomic_DNA"/>
</dbReference>
<evidence type="ECO:0000313" key="21">
    <source>
        <dbReference type="EMBL" id="CAE8638409.1"/>
    </source>
</evidence>
<keyword evidence="11" id="KW-0677">Repeat</keyword>
<comment type="subcellular location">
    <subcellularLocation>
        <location evidence="2">Nucleus</location>
        <location evidence="2">Nucleoplasm</location>
    </subcellularLocation>
</comment>
<feature type="repeat" description="WD" evidence="17">
    <location>
        <begin position="346"/>
        <end position="377"/>
    </location>
</feature>
<dbReference type="SUPFAM" id="SSF57850">
    <property type="entry name" value="RING/U-box"/>
    <property type="match status" value="1"/>
</dbReference>
<dbReference type="Gene3D" id="2.130.10.10">
    <property type="entry name" value="YVTN repeat-like/Quinoprotein amine dehydrogenase"/>
    <property type="match status" value="1"/>
</dbReference>
<dbReference type="GO" id="GO:0000974">
    <property type="term" value="C:Prp19 complex"/>
    <property type="evidence" value="ECO:0007669"/>
    <property type="project" value="UniProtKB-UniRule"/>
</dbReference>
<keyword evidence="14 18" id="KW-0508">mRNA splicing</keyword>
<feature type="repeat" description="WD" evidence="17">
    <location>
        <begin position="378"/>
        <end position="419"/>
    </location>
</feature>
<comment type="pathway">
    <text evidence="3 18">Protein modification; protein ubiquitination.</text>
</comment>
<evidence type="ECO:0000256" key="9">
    <source>
        <dbReference type="ARBA" id="ARBA00022679"/>
    </source>
</evidence>
<evidence type="ECO:0000313" key="23">
    <source>
        <dbReference type="Proteomes" id="UP000654075"/>
    </source>
</evidence>
<evidence type="ECO:0000256" key="2">
    <source>
        <dbReference type="ARBA" id="ARBA00004642"/>
    </source>
</evidence>
<gene>
    <name evidence="21" type="ORF">PGLA1383_LOCUS53591</name>
    <name evidence="22" type="ORF">PGLA2088_LOCUS48457</name>
</gene>
<keyword evidence="15 18" id="KW-0234">DNA repair</keyword>
<accession>A0A813HIU3</accession>
<dbReference type="InterPro" id="IPR013083">
    <property type="entry name" value="Znf_RING/FYVE/PHD"/>
</dbReference>
<evidence type="ECO:0000256" key="1">
    <source>
        <dbReference type="ARBA" id="ARBA00000900"/>
    </source>
</evidence>
<dbReference type="GO" id="GO:0071006">
    <property type="term" value="C:U2-type catalytic step 1 spliceosome"/>
    <property type="evidence" value="ECO:0007669"/>
    <property type="project" value="TreeGrafter"/>
</dbReference>
<dbReference type="PANTHER" id="PTHR43995">
    <property type="entry name" value="PRE-MRNA-PROCESSING FACTOR 19"/>
    <property type="match status" value="1"/>
</dbReference>
<dbReference type="Proteomes" id="UP000654075">
    <property type="component" value="Unassembled WGS sequence"/>
</dbReference>
<feature type="repeat" description="WD" evidence="17">
    <location>
        <begin position="245"/>
        <end position="276"/>
    </location>
</feature>
<evidence type="ECO:0000256" key="7">
    <source>
        <dbReference type="ARBA" id="ARBA00022574"/>
    </source>
</evidence>
<evidence type="ECO:0000256" key="4">
    <source>
        <dbReference type="ARBA" id="ARBA00006388"/>
    </source>
</evidence>
<keyword evidence="8 18" id="KW-0507">mRNA processing</keyword>
<evidence type="ECO:0000256" key="15">
    <source>
        <dbReference type="ARBA" id="ARBA00023204"/>
    </source>
</evidence>
<dbReference type="InterPro" id="IPR055340">
    <property type="entry name" value="RING-Ubox_PRP19"/>
</dbReference>
<dbReference type="GO" id="GO:0006281">
    <property type="term" value="P:DNA repair"/>
    <property type="evidence" value="ECO:0007669"/>
    <property type="project" value="UniProtKB-KW"/>
</dbReference>
<keyword evidence="10 18" id="KW-0747">Spliceosome</keyword>
<sequence length="495" mass="53785">MSTIVCAISGNAAEEPVFSPKTGHVYEKRLIVKQIDSTGKCPVTKEELTKDDLVDVKANKAVRPRPASATSIPGMLSLLQSEWDALMSETYELKTQLDTTRKQLSHALYQHDAACRVIARLLRERDASRAQVGQLQEQLANSTPGSGAGRQEGETGLTPQIIQRMEEIAQSLSKTRKQRVFPDLNPVEKVKKFECTGSHPIHQSTAPGILCVDIHKTDGNRIVTGGVDGQVILFDASKEKMAQKLLGHSKKVNAVSFHTGKDIVVSGSQDSTVKIWTCSDAANWMGPYSCAHTIRAHKAEVTDISLHPLGDYLLTSSMDKSWGLHDLTTGRCVRHVKDLGSAYPCMKFHPDGLILAGGTEDKTVAVWDVKEQVTVATLTGHEGAIEALTFSGNGYYLATASRDGTVKLWDLRKPINIQTLKVSAGQVHSIAFDSTGQYLAVGADTVEVYNFATKSSLAETASLKDHSAAVMGVCWSQHAQSLASVSMDRTLKLYK</sequence>
<evidence type="ECO:0000256" key="3">
    <source>
        <dbReference type="ARBA" id="ARBA00004906"/>
    </source>
</evidence>
<evidence type="ECO:0000256" key="8">
    <source>
        <dbReference type="ARBA" id="ARBA00022664"/>
    </source>
</evidence>
<dbReference type="EC" id="2.3.2.27" evidence="5 18"/>
<dbReference type="Proteomes" id="UP000626109">
    <property type="component" value="Unassembled WGS sequence"/>
</dbReference>
<evidence type="ECO:0000256" key="11">
    <source>
        <dbReference type="ARBA" id="ARBA00022737"/>
    </source>
</evidence>
<feature type="repeat" description="WD" evidence="17">
    <location>
        <begin position="294"/>
        <end position="335"/>
    </location>
</feature>
<evidence type="ECO:0000256" key="19">
    <source>
        <dbReference type="SAM" id="MobiDB-lite"/>
    </source>
</evidence>
<dbReference type="Gene3D" id="3.30.40.10">
    <property type="entry name" value="Zinc/RING finger domain, C3HC4 (zinc finger)"/>
    <property type="match status" value="1"/>
</dbReference>
<evidence type="ECO:0000256" key="13">
    <source>
        <dbReference type="ARBA" id="ARBA00022786"/>
    </source>
</evidence>
<evidence type="ECO:0000256" key="6">
    <source>
        <dbReference type="ARBA" id="ARBA00015618"/>
    </source>
</evidence>
<dbReference type="Pfam" id="PF08606">
    <property type="entry name" value="Prp19"/>
    <property type="match status" value="1"/>
</dbReference>
<feature type="region of interest" description="Disordered" evidence="19">
    <location>
        <begin position="133"/>
        <end position="154"/>
    </location>
</feature>
<dbReference type="GO" id="GO:0005737">
    <property type="term" value="C:cytoplasm"/>
    <property type="evidence" value="ECO:0007669"/>
    <property type="project" value="TreeGrafter"/>
</dbReference>
<comment type="similarity">
    <text evidence="4 18">Belongs to the WD repeat PRP19 family.</text>
</comment>
<evidence type="ECO:0000256" key="16">
    <source>
        <dbReference type="ARBA" id="ARBA00023242"/>
    </source>
</evidence>
<comment type="caution">
    <text evidence="21">The sequence shown here is derived from an EMBL/GenBank/DDBJ whole genome shotgun (WGS) entry which is preliminary data.</text>
</comment>
<dbReference type="InterPro" id="IPR036322">
    <property type="entry name" value="WD40_repeat_dom_sf"/>
</dbReference>
<evidence type="ECO:0000256" key="18">
    <source>
        <dbReference type="RuleBase" id="RU367101"/>
    </source>
</evidence>
<protein>
    <recommendedName>
        <fullName evidence="6 18">Pre-mRNA-processing factor 19</fullName>
        <ecNumber evidence="5 18">2.3.2.27</ecNumber>
    </recommendedName>
</protein>
<dbReference type="InterPro" id="IPR001680">
    <property type="entry name" value="WD40_rpt"/>
</dbReference>
<organism evidence="21 23">
    <name type="scientific">Polarella glacialis</name>
    <name type="common">Dinoflagellate</name>
    <dbReference type="NCBI Taxonomy" id="89957"/>
    <lineage>
        <taxon>Eukaryota</taxon>
        <taxon>Sar</taxon>
        <taxon>Alveolata</taxon>
        <taxon>Dinophyceae</taxon>
        <taxon>Suessiales</taxon>
        <taxon>Suessiaceae</taxon>
        <taxon>Polarella</taxon>
    </lineage>
</organism>
<dbReference type="OMA" id="SLDQHWA"/>
<dbReference type="PROSITE" id="PS50294">
    <property type="entry name" value="WD_REPEATS_REGION"/>
    <property type="match status" value="3"/>
</dbReference>
<dbReference type="PRINTS" id="PR00320">
    <property type="entry name" value="GPROTEINBRPT"/>
</dbReference>
<proteinExistence type="inferred from homology"/>
<dbReference type="InterPro" id="IPR013915">
    <property type="entry name" value="Prp19_cc"/>
</dbReference>
<evidence type="ECO:0000256" key="5">
    <source>
        <dbReference type="ARBA" id="ARBA00012483"/>
    </source>
</evidence>
<keyword evidence="16 18" id="KW-0539">Nucleus</keyword>
<dbReference type="PROSITE" id="PS51698">
    <property type="entry name" value="U_BOX"/>
    <property type="match status" value="1"/>
</dbReference>
<keyword evidence="7 17" id="KW-0853">WD repeat</keyword>
<keyword evidence="9 18" id="KW-0808">Transferase</keyword>
<evidence type="ECO:0000259" key="20">
    <source>
        <dbReference type="PROSITE" id="PS51698"/>
    </source>
</evidence>
<name>A0A813HIU3_POLGL</name>